<dbReference type="EMBL" id="GGFL01015867">
    <property type="protein sequence ID" value="MBW80045.1"/>
    <property type="molecule type" value="Transcribed_RNA"/>
</dbReference>
<keyword evidence="2" id="KW-0732">Signal</keyword>
<dbReference type="AlphaFoldDB" id="A0A2M4DR61"/>
<evidence type="ECO:0000313" key="3">
    <source>
        <dbReference type="EMBL" id="MBW80045.1"/>
    </source>
</evidence>
<evidence type="ECO:0000256" key="1">
    <source>
        <dbReference type="SAM" id="MobiDB-lite"/>
    </source>
</evidence>
<name>A0A2M4DR61_ANODA</name>
<accession>A0A2M4DR61</accession>
<feature type="signal peptide" evidence="2">
    <location>
        <begin position="1"/>
        <end position="22"/>
    </location>
</feature>
<proteinExistence type="predicted"/>
<feature type="chain" id="PRO_5014928254" evidence="2">
    <location>
        <begin position="23"/>
        <end position="67"/>
    </location>
</feature>
<organism evidence="3">
    <name type="scientific">Anopheles darlingi</name>
    <name type="common">Mosquito</name>
    <dbReference type="NCBI Taxonomy" id="43151"/>
    <lineage>
        <taxon>Eukaryota</taxon>
        <taxon>Metazoa</taxon>
        <taxon>Ecdysozoa</taxon>
        <taxon>Arthropoda</taxon>
        <taxon>Hexapoda</taxon>
        <taxon>Insecta</taxon>
        <taxon>Pterygota</taxon>
        <taxon>Neoptera</taxon>
        <taxon>Endopterygota</taxon>
        <taxon>Diptera</taxon>
        <taxon>Nematocera</taxon>
        <taxon>Culicoidea</taxon>
        <taxon>Culicidae</taxon>
        <taxon>Anophelinae</taxon>
        <taxon>Anopheles</taxon>
    </lineage>
</organism>
<protein>
    <submittedName>
        <fullName evidence="3">Putative secreted protein</fullName>
    </submittedName>
</protein>
<evidence type="ECO:0000256" key="2">
    <source>
        <dbReference type="SAM" id="SignalP"/>
    </source>
</evidence>
<feature type="region of interest" description="Disordered" evidence="1">
    <location>
        <begin position="31"/>
        <end position="57"/>
    </location>
</feature>
<sequence>MIKASWGMFCQSVALFASGTFAFPFTSVAKESNNSSWSCDGASDRRSSLTDNTHSSSDECVCFADNS</sequence>
<reference evidence="3" key="1">
    <citation type="submission" date="2018-01" db="EMBL/GenBank/DDBJ databases">
        <title>An insight into the sialome of Amazonian anophelines.</title>
        <authorList>
            <person name="Ribeiro J.M."/>
            <person name="Scarpassa V."/>
            <person name="Calvo E."/>
        </authorList>
    </citation>
    <scope>NUCLEOTIDE SEQUENCE</scope>
</reference>